<keyword evidence="2" id="KW-1185">Reference proteome</keyword>
<protein>
    <submittedName>
        <fullName evidence="1">Uncharacterized protein</fullName>
    </submittedName>
</protein>
<dbReference type="Proteomes" id="UP000024635">
    <property type="component" value="Unassembled WGS sequence"/>
</dbReference>
<dbReference type="STRING" id="53326.A0A016X1C5"/>
<dbReference type="EMBL" id="JARK01000019">
    <property type="protein sequence ID" value="EYC45720.1"/>
    <property type="molecule type" value="Genomic_DNA"/>
</dbReference>
<proteinExistence type="predicted"/>
<sequence length="391" mass="43578">MFWTLINRRCCSTSAVIRDPRLLHVSPTTLRAGLKCAGAQARAVMRPQLHCNFENHNESAPPQRCSSFYTLLHRRIFQVALFVHVVSLFACAAASGSLASHKTDSAPCPVVASISHVGRNKSDQCLVWSEHSASEMCALNPDERVRRLRTTFLFSDLQPISLYSVFAAGSSSEGWSRRLLSGVRGSDCVRESGTRCNACFDRLATALRRLDDAYRSFDQTLLRFDCMPASAGATRPFSPNGSCTTCRSWYKRWLLVQTVSIWREPPCVNWCYYAQLACPHLATSKVVDYAGHPSFQCRDLDIPLPQEPEASRCGCVHPCDLRGIVTDGDMTRTPTPGHDFYPSRQHCESRRRQCARTTAHDRRAVRVTYASGCSLTRPLIVAVMIAVAVIQ</sequence>
<name>A0A016X1C5_9BILA</name>
<reference evidence="2" key="1">
    <citation type="journal article" date="2015" name="Nat. Genet.">
        <title>The genome and transcriptome of the zoonotic hookworm Ancylostoma ceylanicum identify infection-specific gene families.</title>
        <authorList>
            <person name="Schwarz E.M."/>
            <person name="Hu Y."/>
            <person name="Antoshechkin I."/>
            <person name="Miller M.M."/>
            <person name="Sternberg P.W."/>
            <person name="Aroian R.V."/>
        </authorList>
    </citation>
    <scope>NUCLEOTIDE SEQUENCE</scope>
    <source>
        <strain evidence="2">HY135</strain>
    </source>
</reference>
<evidence type="ECO:0000313" key="1">
    <source>
        <dbReference type="EMBL" id="EYC45720.1"/>
    </source>
</evidence>
<dbReference type="AlphaFoldDB" id="A0A016X1C5"/>
<evidence type="ECO:0000313" key="2">
    <source>
        <dbReference type="Proteomes" id="UP000024635"/>
    </source>
</evidence>
<accession>A0A016X1C5</accession>
<gene>
    <name evidence="1" type="primary">Acey_s0419.g1133</name>
    <name evidence="1" type="synonym">Acey-F55A4.2</name>
    <name evidence="1" type="ORF">Y032_0419g1133</name>
</gene>
<comment type="caution">
    <text evidence="1">The sequence shown here is derived from an EMBL/GenBank/DDBJ whole genome shotgun (WGS) entry which is preliminary data.</text>
</comment>
<dbReference type="OrthoDB" id="10047996at2759"/>
<organism evidence="1 2">
    <name type="scientific">Ancylostoma ceylanicum</name>
    <dbReference type="NCBI Taxonomy" id="53326"/>
    <lineage>
        <taxon>Eukaryota</taxon>
        <taxon>Metazoa</taxon>
        <taxon>Ecdysozoa</taxon>
        <taxon>Nematoda</taxon>
        <taxon>Chromadorea</taxon>
        <taxon>Rhabditida</taxon>
        <taxon>Rhabditina</taxon>
        <taxon>Rhabditomorpha</taxon>
        <taxon>Strongyloidea</taxon>
        <taxon>Ancylostomatidae</taxon>
        <taxon>Ancylostomatinae</taxon>
        <taxon>Ancylostoma</taxon>
    </lineage>
</organism>